<name>A0A2T0MMT0_9ACTN</name>
<dbReference type="RefSeq" id="WP_106248740.1">
    <property type="nucleotide sequence ID" value="NZ_JBFAIL010000008.1"/>
</dbReference>
<protein>
    <recommendedName>
        <fullName evidence="3">PH (Pleckstrin Homology) domain-containing protein</fullName>
    </recommendedName>
</protein>
<proteinExistence type="predicted"/>
<dbReference type="Proteomes" id="UP000238312">
    <property type="component" value="Unassembled WGS sequence"/>
</dbReference>
<dbReference type="EMBL" id="PVNG01000021">
    <property type="protein sequence ID" value="PRX59135.1"/>
    <property type="molecule type" value="Genomic_DNA"/>
</dbReference>
<organism evidence="1 2">
    <name type="scientific">Nonomuraea fuscirosea</name>
    <dbReference type="NCBI Taxonomy" id="1291556"/>
    <lineage>
        <taxon>Bacteria</taxon>
        <taxon>Bacillati</taxon>
        <taxon>Actinomycetota</taxon>
        <taxon>Actinomycetes</taxon>
        <taxon>Streptosporangiales</taxon>
        <taxon>Streptosporangiaceae</taxon>
        <taxon>Nonomuraea</taxon>
    </lineage>
</organism>
<evidence type="ECO:0000313" key="1">
    <source>
        <dbReference type="EMBL" id="PRX59135.1"/>
    </source>
</evidence>
<dbReference type="OrthoDB" id="530515at2"/>
<comment type="caution">
    <text evidence="1">The sequence shown here is derived from an EMBL/GenBank/DDBJ whole genome shotgun (WGS) entry which is preliminary data.</text>
</comment>
<accession>A0A2T0MMT0</accession>
<dbReference type="AlphaFoldDB" id="A0A2T0MMT0"/>
<keyword evidence="2" id="KW-1185">Reference proteome</keyword>
<reference evidence="1 2" key="1">
    <citation type="submission" date="2018-03" db="EMBL/GenBank/DDBJ databases">
        <title>Genomic Encyclopedia of Type Strains, Phase III (KMG-III): the genomes of soil and plant-associated and newly described type strains.</title>
        <authorList>
            <person name="Whitman W."/>
        </authorList>
    </citation>
    <scope>NUCLEOTIDE SEQUENCE [LARGE SCALE GENOMIC DNA]</scope>
    <source>
        <strain evidence="1 2">CGMCC 4.7104</strain>
    </source>
</reference>
<gene>
    <name evidence="1" type="ORF">B0I32_121239</name>
</gene>
<evidence type="ECO:0008006" key="3">
    <source>
        <dbReference type="Google" id="ProtNLM"/>
    </source>
</evidence>
<sequence>MATVMINDSLIAIEFGPWERMFAGRSRHVVPAHAVRQALVTPRPLSVARGARKGLAVSGHAKIGVWGLFGGPRQLVAATRDQPGVHLILDRARSGGEFDEIVLSVPDADRLVAAIRQAAG</sequence>
<evidence type="ECO:0000313" key="2">
    <source>
        <dbReference type="Proteomes" id="UP000238312"/>
    </source>
</evidence>